<organism evidence="2 3">
    <name type="scientific">Solihabitans fulvus</name>
    <dbReference type="NCBI Taxonomy" id="1892852"/>
    <lineage>
        <taxon>Bacteria</taxon>
        <taxon>Bacillati</taxon>
        <taxon>Actinomycetota</taxon>
        <taxon>Actinomycetes</taxon>
        <taxon>Pseudonocardiales</taxon>
        <taxon>Pseudonocardiaceae</taxon>
        <taxon>Solihabitans</taxon>
    </lineage>
</organism>
<protein>
    <submittedName>
        <fullName evidence="2">Uncharacterized protein</fullName>
    </submittedName>
</protein>
<feature type="compositionally biased region" description="Basic and acidic residues" evidence="1">
    <location>
        <begin position="9"/>
        <end position="36"/>
    </location>
</feature>
<name>A0A5B2WS12_9PSEU</name>
<reference evidence="2 3" key="1">
    <citation type="submission" date="2019-09" db="EMBL/GenBank/DDBJ databases">
        <title>Goodfellowia gen. nov., a new genus of the Pseudonocardineae related to Actinoalloteichus, containing Goodfellowia coeruleoviolacea gen. nov., comb. nov. gen. nov., comb. nov.</title>
        <authorList>
            <person name="Labeda D."/>
        </authorList>
    </citation>
    <scope>NUCLEOTIDE SEQUENCE [LARGE SCALE GENOMIC DNA]</scope>
    <source>
        <strain evidence="2 3">AN110305</strain>
    </source>
</reference>
<dbReference type="OrthoDB" id="3556580at2"/>
<gene>
    <name evidence="2" type="ORF">F0L68_33500</name>
</gene>
<sequence length="137" mass="15531">MVGRRRERARADHGNPADRARAPPARDGRPLRADRRGPHRCGCDGACVVITAEGRRFRWLPFDGRRHAIDNAIEPNTHGITLCRREIPRVPARWSKVAGCWRTCWRCDNAWRDAEGIPHNPFVERSTSSQACVELAS</sequence>
<keyword evidence="3" id="KW-1185">Reference proteome</keyword>
<comment type="caution">
    <text evidence="2">The sequence shown here is derived from an EMBL/GenBank/DDBJ whole genome shotgun (WGS) entry which is preliminary data.</text>
</comment>
<accession>A0A5B2WS12</accession>
<feature type="region of interest" description="Disordered" evidence="1">
    <location>
        <begin position="1"/>
        <end position="38"/>
    </location>
</feature>
<dbReference type="EMBL" id="VUOB01000067">
    <property type="protein sequence ID" value="KAA2253326.1"/>
    <property type="molecule type" value="Genomic_DNA"/>
</dbReference>
<evidence type="ECO:0000313" key="2">
    <source>
        <dbReference type="EMBL" id="KAA2253326.1"/>
    </source>
</evidence>
<reference evidence="2 3" key="2">
    <citation type="submission" date="2019-09" db="EMBL/GenBank/DDBJ databases">
        <authorList>
            <person name="Jin C."/>
        </authorList>
    </citation>
    <scope>NUCLEOTIDE SEQUENCE [LARGE SCALE GENOMIC DNA]</scope>
    <source>
        <strain evidence="2 3">AN110305</strain>
    </source>
</reference>
<evidence type="ECO:0000313" key="3">
    <source>
        <dbReference type="Proteomes" id="UP000323454"/>
    </source>
</evidence>
<evidence type="ECO:0000256" key="1">
    <source>
        <dbReference type="SAM" id="MobiDB-lite"/>
    </source>
</evidence>
<dbReference type="AlphaFoldDB" id="A0A5B2WS12"/>
<dbReference type="InterPro" id="IPR031795">
    <property type="entry name" value="Zf-HC3"/>
</dbReference>
<dbReference type="Proteomes" id="UP000323454">
    <property type="component" value="Unassembled WGS sequence"/>
</dbReference>
<dbReference type="Pfam" id="PF16827">
    <property type="entry name" value="zf-HC3"/>
    <property type="match status" value="1"/>
</dbReference>
<proteinExistence type="predicted"/>